<evidence type="ECO:0008006" key="4">
    <source>
        <dbReference type="Google" id="ProtNLM"/>
    </source>
</evidence>
<reference evidence="2 3" key="1">
    <citation type="submission" date="2022-10" db="EMBL/GenBank/DDBJ databases">
        <title>The complete genomes of actinobacterial strains from the NBC collection.</title>
        <authorList>
            <person name="Joergensen T.S."/>
            <person name="Alvarez Arevalo M."/>
            <person name="Sterndorff E.B."/>
            <person name="Faurdal D."/>
            <person name="Vuksanovic O."/>
            <person name="Mourched A.-S."/>
            <person name="Charusanti P."/>
            <person name="Shaw S."/>
            <person name="Blin K."/>
            <person name="Weber T."/>
        </authorList>
    </citation>
    <scope>NUCLEOTIDE SEQUENCE [LARGE SCALE GENOMIC DNA]</scope>
    <source>
        <strain evidence="2 3">NBC 01774</strain>
    </source>
</reference>
<dbReference type="EMBL" id="CP109106">
    <property type="protein sequence ID" value="WSB73744.1"/>
    <property type="molecule type" value="Genomic_DNA"/>
</dbReference>
<evidence type="ECO:0000313" key="3">
    <source>
        <dbReference type="Proteomes" id="UP001344251"/>
    </source>
</evidence>
<proteinExistence type="predicted"/>
<feature type="signal peptide" evidence="1">
    <location>
        <begin position="1"/>
        <end position="18"/>
    </location>
</feature>
<feature type="chain" id="PRO_5045781161" description="Secreted protein" evidence="1">
    <location>
        <begin position="19"/>
        <end position="135"/>
    </location>
</feature>
<protein>
    <recommendedName>
        <fullName evidence="4">Secreted protein</fullName>
    </recommendedName>
</protein>
<keyword evidence="3" id="KW-1185">Reference proteome</keyword>
<evidence type="ECO:0000256" key="1">
    <source>
        <dbReference type="SAM" id="SignalP"/>
    </source>
</evidence>
<gene>
    <name evidence="2" type="ORF">OG863_40680</name>
</gene>
<evidence type="ECO:0000313" key="2">
    <source>
        <dbReference type="EMBL" id="WSB73744.1"/>
    </source>
</evidence>
<dbReference type="Proteomes" id="UP001344251">
    <property type="component" value="Chromosome"/>
</dbReference>
<name>A0ABZ1FV30_9ACTN</name>
<keyword evidence="1" id="KW-0732">Signal</keyword>
<sequence length="135" mass="14491">MFKAIRVASARAAVTALAATGLAFGTASATPAAAASTVKASCWGACIATDRGNYIRGQCKWCTDGRYRVKDMTYDGYAAQVVINGKRCTASGAGHEKACYINPKGAKWMYKYLVRGNHATYMGRSLLRHQLIVSE</sequence>
<dbReference type="RefSeq" id="WP_326623377.1">
    <property type="nucleotide sequence ID" value="NZ_CP109106.1"/>
</dbReference>
<accession>A0ABZ1FV30</accession>
<organism evidence="2 3">
    <name type="scientific">Streptomyces decoyicus</name>
    <dbReference type="NCBI Taxonomy" id="249567"/>
    <lineage>
        <taxon>Bacteria</taxon>
        <taxon>Bacillati</taxon>
        <taxon>Actinomycetota</taxon>
        <taxon>Actinomycetes</taxon>
        <taxon>Kitasatosporales</taxon>
        <taxon>Streptomycetaceae</taxon>
        <taxon>Streptomyces</taxon>
    </lineage>
</organism>